<gene>
    <name evidence="2" type="ordered locus">Kcr_0766</name>
</gene>
<dbReference type="Gene3D" id="1.10.1060.10">
    <property type="entry name" value="Alpha-helical ferredoxin"/>
    <property type="match status" value="1"/>
</dbReference>
<dbReference type="STRING" id="374847.Kcr_0766"/>
<dbReference type="PANTHER" id="PTHR43255">
    <property type="entry name" value="IRON-SULFUR-BINDING OXIDOREDUCTASE FADF-RELATED-RELATED"/>
    <property type="match status" value="1"/>
</dbReference>
<dbReference type="GO" id="GO:0016491">
    <property type="term" value="F:oxidoreductase activity"/>
    <property type="evidence" value="ECO:0000318"/>
    <property type="project" value="GO_Central"/>
</dbReference>
<dbReference type="Proteomes" id="UP000001686">
    <property type="component" value="Chromosome"/>
</dbReference>
<dbReference type="eggNOG" id="arCOG00964">
    <property type="taxonomic scope" value="Archaea"/>
</dbReference>
<sequence length="161" mass="17905">MSLRDDIKAISGQDVMLCFQCGECSSSCQMAGYKGFSPAKLIHSIQLGMEDVLRSRIYELCLHCFLCSVRCPQGLSFPDIATALSNITVRRYGPGKIEKMFLDEITNKGFLNPATFALKTFGFSLPKYAGLKGLKAAPIIFERGNVRRELVEEVRRVAREG</sequence>
<dbReference type="GeneID" id="6094045"/>
<comment type="similarity">
    <text evidence="1">Belongs to the HdrC family.</text>
</comment>
<dbReference type="InterPro" id="IPR009051">
    <property type="entry name" value="Helical_ferredxn"/>
</dbReference>
<evidence type="ECO:0000256" key="1">
    <source>
        <dbReference type="ARBA" id="ARBA00007097"/>
    </source>
</evidence>
<dbReference type="InterPro" id="IPR051460">
    <property type="entry name" value="HdrC_iron-sulfur_subunit"/>
</dbReference>
<dbReference type="GO" id="GO:0051536">
    <property type="term" value="F:iron-sulfur cluster binding"/>
    <property type="evidence" value="ECO:0007669"/>
    <property type="project" value="InterPro"/>
</dbReference>
<dbReference type="OrthoDB" id="144910at2157"/>
<dbReference type="PhylomeDB" id="B1L4Y5"/>
<dbReference type="RefSeq" id="WP_012309411.1">
    <property type="nucleotide sequence ID" value="NC_010482.1"/>
</dbReference>
<name>B1L4Y5_KORCO</name>
<evidence type="ECO:0000313" key="2">
    <source>
        <dbReference type="EMBL" id="ACB07514.1"/>
    </source>
</evidence>
<accession>B1L4Y5</accession>
<dbReference type="PROSITE" id="PS00198">
    <property type="entry name" value="4FE4S_FER_1"/>
    <property type="match status" value="1"/>
</dbReference>
<dbReference type="KEGG" id="kcr:Kcr_0766"/>
<dbReference type="Pfam" id="PF13534">
    <property type="entry name" value="Fer4_17"/>
    <property type="match status" value="1"/>
</dbReference>
<dbReference type="InterPro" id="IPR017900">
    <property type="entry name" value="4Fe4S_Fe_S_CS"/>
</dbReference>
<proteinExistence type="inferred from homology"/>
<dbReference type="InParanoid" id="B1L4Y5"/>
<dbReference type="PANTHER" id="PTHR43255:SF2">
    <property type="entry name" value="HETERODISULFIDE REDUCTASE RELATED PROTEIN"/>
    <property type="match status" value="1"/>
</dbReference>
<protein>
    <submittedName>
        <fullName evidence="2">Heterodisulfide reductase, subunit C</fullName>
    </submittedName>
</protein>
<dbReference type="HOGENOM" id="CLU_1639947_0_0_2"/>
<dbReference type="EnsemblBacteria" id="ACB07514">
    <property type="protein sequence ID" value="ACB07514"/>
    <property type="gene ID" value="Kcr_0766"/>
</dbReference>
<reference evidence="2 3" key="1">
    <citation type="journal article" date="2008" name="Proc. Natl. Acad. Sci. U.S.A.">
        <title>A korarchaeal genome reveals new insights into the evolution of the Archaea.</title>
        <authorList>
            <person name="Elkins J.G."/>
            <person name="Podar M."/>
            <person name="Graham D.E."/>
            <person name="Makarova K.S."/>
            <person name="Wolf Y."/>
            <person name="Randau L."/>
            <person name="Hedlund B.P."/>
            <person name="Brochier-Armanet C."/>
            <person name="Kunin V."/>
            <person name="Anderson I."/>
            <person name="Lapidus A."/>
            <person name="Goltsman E."/>
            <person name="Barry K."/>
            <person name="Koonin E.V."/>
            <person name="Hugenholtz P."/>
            <person name="Kyrpides N."/>
            <person name="Wanner G."/>
            <person name="Richardson P."/>
            <person name="Keller M."/>
            <person name="Stetter K.O."/>
        </authorList>
    </citation>
    <scope>NUCLEOTIDE SEQUENCE [LARGE SCALE GENOMIC DNA]</scope>
    <source>
        <strain evidence="3">OPF8</strain>
    </source>
</reference>
<keyword evidence="3" id="KW-1185">Reference proteome</keyword>
<dbReference type="SUPFAM" id="SSF46548">
    <property type="entry name" value="alpha-helical ferredoxin"/>
    <property type="match status" value="1"/>
</dbReference>
<dbReference type="AlphaFoldDB" id="B1L4Y5"/>
<evidence type="ECO:0000313" key="3">
    <source>
        <dbReference type="Proteomes" id="UP000001686"/>
    </source>
</evidence>
<dbReference type="EMBL" id="CP000968">
    <property type="protein sequence ID" value="ACB07514.1"/>
    <property type="molecule type" value="Genomic_DNA"/>
</dbReference>
<organism evidence="2 3">
    <name type="scientific">Korarchaeum cryptofilum (strain OPF8)</name>
    <dbReference type="NCBI Taxonomy" id="374847"/>
    <lineage>
        <taxon>Archaea</taxon>
        <taxon>Thermoproteota</taxon>
        <taxon>Candidatus Korarchaeia</taxon>
        <taxon>Candidatus Korarchaeales</taxon>
        <taxon>Candidatus Korarchaeaceae</taxon>
        <taxon>Candidatus Korarchaeum</taxon>
    </lineage>
</organism>